<protein>
    <submittedName>
        <fullName evidence="1">Uncharacterized protein</fullName>
    </submittedName>
</protein>
<feature type="non-terminal residue" evidence="1">
    <location>
        <position position="51"/>
    </location>
</feature>
<name>K0RUU0_THAOC</name>
<proteinExistence type="predicted"/>
<dbReference type="Proteomes" id="UP000266841">
    <property type="component" value="Unassembled WGS sequence"/>
</dbReference>
<dbReference type="EMBL" id="AGNL01030759">
    <property type="protein sequence ID" value="EJK56715.1"/>
    <property type="molecule type" value="Genomic_DNA"/>
</dbReference>
<evidence type="ECO:0000313" key="1">
    <source>
        <dbReference type="EMBL" id="EJK56715.1"/>
    </source>
</evidence>
<reference evidence="1 2" key="1">
    <citation type="journal article" date="2012" name="Genome Biol.">
        <title>Genome and low-iron response of an oceanic diatom adapted to chronic iron limitation.</title>
        <authorList>
            <person name="Lommer M."/>
            <person name="Specht M."/>
            <person name="Roy A.S."/>
            <person name="Kraemer L."/>
            <person name="Andreson R."/>
            <person name="Gutowska M.A."/>
            <person name="Wolf J."/>
            <person name="Bergner S.V."/>
            <person name="Schilhabel M.B."/>
            <person name="Klostermeier U.C."/>
            <person name="Beiko R.G."/>
            <person name="Rosenstiel P."/>
            <person name="Hippler M."/>
            <person name="Laroche J."/>
        </authorList>
    </citation>
    <scope>NUCLEOTIDE SEQUENCE [LARGE SCALE GENOMIC DNA]</scope>
    <source>
        <strain evidence="1 2">CCMP1005</strain>
    </source>
</reference>
<dbReference type="AlphaFoldDB" id="K0RUU0"/>
<keyword evidence="2" id="KW-1185">Reference proteome</keyword>
<sequence length="51" mass="5564">MGAVIGAPGEAMEELNSPYRLVPAEPTVADRVLYVRCKCVERPTFRGEVGE</sequence>
<evidence type="ECO:0000313" key="2">
    <source>
        <dbReference type="Proteomes" id="UP000266841"/>
    </source>
</evidence>
<comment type="caution">
    <text evidence="1">The sequence shown here is derived from an EMBL/GenBank/DDBJ whole genome shotgun (WGS) entry which is preliminary data.</text>
</comment>
<organism evidence="1 2">
    <name type="scientific">Thalassiosira oceanica</name>
    <name type="common">Marine diatom</name>
    <dbReference type="NCBI Taxonomy" id="159749"/>
    <lineage>
        <taxon>Eukaryota</taxon>
        <taxon>Sar</taxon>
        <taxon>Stramenopiles</taxon>
        <taxon>Ochrophyta</taxon>
        <taxon>Bacillariophyta</taxon>
        <taxon>Coscinodiscophyceae</taxon>
        <taxon>Thalassiosirophycidae</taxon>
        <taxon>Thalassiosirales</taxon>
        <taxon>Thalassiosiraceae</taxon>
        <taxon>Thalassiosira</taxon>
    </lineage>
</organism>
<gene>
    <name evidence="1" type="ORF">THAOC_23347</name>
</gene>
<accession>K0RUU0</accession>